<name>A0ABU4I5N6_9VIBR</name>
<evidence type="ECO:0000313" key="4">
    <source>
        <dbReference type="EMBL" id="MDW6003259.1"/>
    </source>
</evidence>
<keyword evidence="2" id="KW-0804">Transcription</keyword>
<evidence type="ECO:0000259" key="3">
    <source>
        <dbReference type="PROSITE" id="PS01124"/>
    </source>
</evidence>
<dbReference type="RefSeq" id="WP_200807671.1">
    <property type="nucleotide sequence ID" value="NZ_AP024883.1"/>
</dbReference>
<feature type="domain" description="HTH araC/xylS-type" evidence="3">
    <location>
        <begin position="206"/>
        <end position="304"/>
    </location>
</feature>
<dbReference type="SMART" id="SM00342">
    <property type="entry name" value="HTH_ARAC"/>
    <property type="match status" value="1"/>
</dbReference>
<dbReference type="EMBL" id="JAWRCO010000001">
    <property type="protein sequence ID" value="MDW6003259.1"/>
    <property type="molecule type" value="Genomic_DNA"/>
</dbReference>
<keyword evidence="5" id="KW-1185">Reference proteome</keyword>
<evidence type="ECO:0000256" key="2">
    <source>
        <dbReference type="ARBA" id="ARBA00023163"/>
    </source>
</evidence>
<dbReference type="PANTHER" id="PTHR43436">
    <property type="entry name" value="ARAC-FAMILY TRANSCRIPTIONAL REGULATOR"/>
    <property type="match status" value="1"/>
</dbReference>
<dbReference type="Gene3D" id="1.10.10.60">
    <property type="entry name" value="Homeodomain-like"/>
    <property type="match status" value="1"/>
</dbReference>
<dbReference type="InterPro" id="IPR009594">
    <property type="entry name" value="Tscrpt_reg_HTH_AraC_N"/>
</dbReference>
<dbReference type="InterPro" id="IPR009057">
    <property type="entry name" value="Homeodomain-like_sf"/>
</dbReference>
<dbReference type="Pfam" id="PF06719">
    <property type="entry name" value="AraC_N"/>
    <property type="match status" value="1"/>
</dbReference>
<dbReference type="Proteomes" id="UP001283366">
    <property type="component" value="Unassembled WGS sequence"/>
</dbReference>
<evidence type="ECO:0000313" key="5">
    <source>
        <dbReference type="Proteomes" id="UP001283366"/>
    </source>
</evidence>
<reference evidence="4 5" key="1">
    <citation type="submission" date="2023-11" db="EMBL/GenBank/DDBJ databases">
        <title>Plant-associative lifestyle of Vibrio porteresiae and its evolutionary dynamics.</title>
        <authorList>
            <person name="Rameshkumar N."/>
            <person name="Kirti K."/>
        </authorList>
    </citation>
    <scope>NUCLEOTIDE SEQUENCE [LARGE SCALE GENOMIC DNA]</scope>
    <source>
        <strain evidence="4 5">MSSRF38</strain>
    </source>
</reference>
<gene>
    <name evidence="4" type="ORF">SBX37_10410</name>
</gene>
<dbReference type="Pfam" id="PF12833">
    <property type="entry name" value="HTH_18"/>
    <property type="match status" value="1"/>
</dbReference>
<comment type="caution">
    <text evidence="4">The sequence shown here is derived from an EMBL/GenBank/DDBJ whole genome shotgun (WGS) entry which is preliminary data.</text>
</comment>
<keyword evidence="1" id="KW-0805">Transcription regulation</keyword>
<dbReference type="SUPFAM" id="SSF46689">
    <property type="entry name" value="Homeodomain-like"/>
    <property type="match status" value="2"/>
</dbReference>
<accession>A0ABU4I5N6</accession>
<dbReference type="InterPro" id="IPR018060">
    <property type="entry name" value="HTH_AraC"/>
</dbReference>
<protein>
    <submittedName>
        <fullName evidence="4">AraC family transcriptional regulator</fullName>
    </submittedName>
</protein>
<evidence type="ECO:0000256" key="1">
    <source>
        <dbReference type="ARBA" id="ARBA00023015"/>
    </source>
</evidence>
<sequence length="310" mass="35443">MSHNMDDTGIRDQEMQRINDELIRRLVERVPHSGKYPTAIAGLGITRWDEAETRDNCFYQPAIGIILQGRKESLIGGELFHYGAFDCLVNGVDVPSLSRVLEATPEQPMFAVSLIIDKELAMELVADMPPDNTTSPEVCPGVSLAPTEPEVLDVFHRLIQLLDKPEQIPLMAPLLIREVIVRILMSQQGKTLRKIYQQGSYSHQIATAIAWLKDNYMQPLSVERLASHVHMATSTFHRQFKLVTSLSPLQYQKRLRLYEAQKLMMVEYMDANTAGLKVGYESAQQFSREYKRLFGEPPYRNIQRLRQERA</sequence>
<proteinExistence type="predicted"/>
<dbReference type="PANTHER" id="PTHR43436:SF1">
    <property type="entry name" value="TRANSCRIPTIONAL REGULATORY PROTEIN"/>
    <property type="match status" value="1"/>
</dbReference>
<dbReference type="PROSITE" id="PS01124">
    <property type="entry name" value="HTH_ARAC_FAMILY_2"/>
    <property type="match status" value="1"/>
</dbReference>
<organism evidence="4 5">
    <name type="scientific">Vibrio mangrovi</name>
    <dbReference type="NCBI Taxonomy" id="474394"/>
    <lineage>
        <taxon>Bacteria</taxon>
        <taxon>Pseudomonadati</taxon>
        <taxon>Pseudomonadota</taxon>
        <taxon>Gammaproteobacteria</taxon>
        <taxon>Vibrionales</taxon>
        <taxon>Vibrionaceae</taxon>
        <taxon>Vibrio</taxon>
    </lineage>
</organism>